<gene>
    <name evidence="3" type="ORF">PVMG_05529</name>
</gene>
<dbReference type="Proteomes" id="UP000053776">
    <property type="component" value="Unassembled WGS sequence"/>
</dbReference>
<feature type="transmembrane region" description="Helical" evidence="2">
    <location>
        <begin position="58"/>
        <end position="76"/>
    </location>
</feature>
<feature type="compositionally biased region" description="Basic and acidic residues" evidence="1">
    <location>
        <begin position="1"/>
        <end position="15"/>
    </location>
</feature>
<reference evidence="3 4" key="1">
    <citation type="submission" date="2011-08" db="EMBL/GenBank/DDBJ databases">
        <title>The Genome Sequence of Plasmodium vivax Mauritania I.</title>
        <authorList>
            <consortium name="The Broad Institute Genome Sequencing Platform"/>
            <consortium name="The Broad Institute Genome Sequencing Center for Infectious Disease"/>
            <person name="Neafsey D."/>
            <person name="Carlton J."/>
            <person name="Barnwell J."/>
            <person name="Collins W."/>
            <person name="Escalante A."/>
            <person name="Mullikin J."/>
            <person name="Saul A."/>
            <person name="Guigo R."/>
            <person name="Camara F."/>
            <person name="Young S.K."/>
            <person name="Zeng Q."/>
            <person name="Gargeya S."/>
            <person name="Fitzgerald M."/>
            <person name="Haas B."/>
            <person name="Abouelleil A."/>
            <person name="Alvarado L."/>
            <person name="Arachchi H.M."/>
            <person name="Berlin A."/>
            <person name="Brown A."/>
            <person name="Chapman S.B."/>
            <person name="Chen Z."/>
            <person name="Dunbar C."/>
            <person name="Freedman E."/>
            <person name="Gearin G."/>
            <person name="Gellesch M."/>
            <person name="Goldberg J."/>
            <person name="Griggs A."/>
            <person name="Gujja S."/>
            <person name="Heiman D."/>
            <person name="Howarth C."/>
            <person name="Larson L."/>
            <person name="Lui A."/>
            <person name="MacDonald P.J.P."/>
            <person name="Montmayeur A."/>
            <person name="Murphy C."/>
            <person name="Neiman D."/>
            <person name="Pearson M."/>
            <person name="Priest M."/>
            <person name="Roberts A."/>
            <person name="Saif S."/>
            <person name="Shea T."/>
            <person name="Shenoy N."/>
            <person name="Sisk P."/>
            <person name="Stolte C."/>
            <person name="Sykes S."/>
            <person name="Wortman J."/>
            <person name="Nusbaum C."/>
            <person name="Birren B."/>
        </authorList>
    </citation>
    <scope>NUCLEOTIDE SEQUENCE [LARGE SCALE GENOMIC DNA]</scope>
    <source>
        <strain evidence="3 4">Mauritania I</strain>
    </source>
</reference>
<organism evidence="3 4">
    <name type="scientific">Plasmodium vivax Mauritania I</name>
    <dbReference type="NCBI Taxonomy" id="1035515"/>
    <lineage>
        <taxon>Eukaryota</taxon>
        <taxon>Sar</taxon>
        <taxon>Alveolata</taxon>
        <taxon>Apicomplexa</taxon>
        <taxon>Aconoidasida</taxon>
        <taxon>Haemosporida</taxon>
        <taxon>Plasmodiidae</taxon>
        <taxon>Plasmodium</taxon>
        <taxon>Plasmodium (Plasmodium)</taxon>
    </lineage>
</organism>
<evidence type="ECO:0000256" key="2">
    <source>
        <dbReference type="SAM" id="Phobius"/>
    </source>
</evidence>
<keyword evidence="2" id="KW-0472">Membrane</keyword>
<dbReference type="InterPro" id="IPR008780">
    <property type="entry name" value="Plasmodium_Vir"/>
</dbReference>
<protein>
    <recommendedName>
        <fullName evidence="5">Vir protein</fullName>
    </recommendedName>
</protein>
<accession>A0A0J9W3Q2</accession>
<feature type="region of interest" description="Disordered" evidence="1">
    <location>
        <begin position="1"/>
        <end position="54"/>
    </location>
</feature>
<sequence>MAKQKAQEDSDKAKLELQASVPVVQERNSGMLTSSGFSSGDSHLNRDGTHPVTKTGNILLGVVATSLTSGALYRFTPLGSMLRNRFGWNHNMRNFNGRDNGLFDYASESFNPYSGGAEEHYIGYQPA</sequence>
<keyword evidence="2" id="KW-1133">Transmembrane helix</keyword>
<keyword evidence="2" id="KW-0812">Transmembrane</keyword>
<proteinExistence type="predicted"/>
<evidence type="ECO:0000256" key="1">
    <source>
        <dbReference type="SAM" id="MobiDB-lite"/>
    </source>
</evidence>
<evidence type="ECO:0000313" key="4">
    <source>
        <dbReference type="Proteomes" id="UP000053776"/>
    </source>
</evidence>
<feature type="compositionally biased region" description="Polar residues" evidence="1">
    <location>
        <begin position="26"/>
        <end position="42"/>
    </location>
</feature>
<dbReference type="Pfam" id="PF05795">
    <property type="entry name" value="Plasmodium_Vir"/>
    <property type="match status" value="1"/>
</dbReference>
<name>A0A0J9W3Q2_PLAVI</name>
<dbReference type="AlphaFoldDB" id="A0A0J9W3Q2"/>
<dbReference type="EMBL" id="KQ235012">
    <property type="protein sequence ID" value="KMZ94918.1"/>
    <property type="molecule type" value="Genomic_DNA"/>
</dbReference>
<evidence type="ECO:0000313" key="3">
    <source>
        <dbReference type="EMBL" id="KMZ94918.1"/>
    </source>
</evidence>
<evidence type="ECO:0008006" key="5">
    <source>
        <dbReference type="Google" id="ProtNLM"/>
    </source>
</evidence>